<organism evidence="3 4">
    <name type="scientific">Tothia fuscella</name>
    <dbReference type="NCBI Taxonomy" id="1048955"/>
    <lineage>
        <taxon>Eukaryota</taxon>
        <taxon>Fungi</taxon>
        <taxon>Dikarya</taxon>
        <taxon>Ascomycota</taxon>
        <taxon>Pezizomycotina</taxon>
        <taxon>Dothideomycetes</taxon>
        <taxon>Pleosporomycetidae</taxon>
        <taxon>Venturiales</taxon>
        <taxon>Cylindrosympodiaceae</taxon>
        <taxon>Tothia</taxon>
    </lineage>
</organism>
<gene>
    <name evidence="3" type="ORF">EJ08DRAFT_2093</name>
</gene>
<keyword evidence="4" id="KW-1185">Reference proteome</keyword>
<sequence length="528" mass="60801">MPDLASLPNELLDQIFGYLSIPDLKSMRLTSITMAAVSSRWLFRELNLKLRSKSYANFKRAAENDVSRVHVRSLAINISMLQDCQPYHEWLPLVTQYYHFELTTCLDLSDFHTELLEQLSNEDHSLIRQAHDALVGQWFWQTRNICYRRCLHFLHAKLERFPKLHHLSITASPENRFLPPPIEEGEYHQPDRQVLLAMVKDPGQMECIREPACEELHCAILRAMYEAQVTLKSLTIEHIEIDIWVEFFDESNEPLRGLFSTLERIDICFYIGDDYNTQDYYPEIGQLIQTCGRVLALASPLQSLRIAYKNPLQYVSLAVARQATECNLDELFARRGPARIPDLWTYMPTYANLISFTLSGFMTPFSALQSVMLGHKSTLRHLHLSEITIIAEDPLKNTPNQRNLWPRFIQFLAESTKLQSVEFTGKLADRHGLIWQAKADVGETWPYGAMKHRIERYIIGIESTNPLQPEGFDLFGDQEYDWPEFSGSDDSFFCWQLRATGGKTYDNAVSEAGSEDLEAESSGSEEEA</sequence>
<feature type="region of interest" description="Disordered" evidence="1">
    <location>
        <begin position="506"/>
        <end position="528"/>
    </location>
</feature>
<comment type="caution">
    <text evidence="3">The sequence shown here is derived from an EMBL/GenBank/DDBJ whole genome shotgun (WGS) entry which is preliminary data.</text>
</comment>
<dbReference type="Proteomes" id="UP000800235">
    <property type="component" value="Unassembled WGS sequence"/>
</dbReference>
<dbReference type="Pfam" id="PF00646">
    <property type="entry name" value="F-box"/>
    <property type="match status" value="1"/>
</dbReference>
<evidence type="ECO:0000256" key="1">
    <source>
        <dbReference type="SAM" id="MobiDB-lite"/>
    </source>
</evidence>
<accession>A0A9P4U558</accession>
<feature type="domain" description="F-box" evidence="2">
    <location>
        <begin position="1"/>
        <end position="46"/>
    </location>
</feature>
<dbReference type="AlphaFoldDB" id="A0A9P4U558"/>
<dbReference type="PROSITE" id="PS50181">
    <property type="entry name" value="FBOX"/>
    <property type="match status" value="1"/>
</dbReference>
<dbReference type="SUPFAM" id="SSF81383">
    <property type="entry name" value="F-box domain"/>
    <property type="match status" value="1"/>
</dbReference>
<proteinExistence type="predicted"/>
<name>A0A9P4U558_9PEZI</name>
<reference evidence="3" key="1">
    <citation type="journal article" date="2020" name="Stud. Mycol.">
        <title>101 Dothideomycetes genomes: a test case for predicting lifestyles and emergence of pathogens.</title>
        <authorList>
            <person name="Haridas S."/>
            <person name="Albert R."/>
            <person name="Binder M."/>
            <person name="Bloem J."/>
            <person name="Labutti K."/>
            <person name="Salamov A."/>
            <person name="Andreopoulos B."/>
            <person name="Baker S."/>
            <person name="Barry K."/>
            <person name="Bills G."/>
            <person name="Bluhm B."/>
            <person name="Cannon C."/>
            <person name="Castanera R."/>
            <person name="Culley D."/>
            <person name="Daum C."/>
            <person name="Ezra D."/>
            <person name="Gonzalez J."/>
            <person name="Henrissat B."/>
            <person name="Kuo A."/>
            <person name="Liang C."/>
            <person name="Lipzen A."/>
            <person name="Lutzoni F."/>
            <person name="Magnuson J."/>
            <person name="Mondo S."/>
            <person name="Nolan M."/>
            <person name="Ohm R."/>
            <person name="Pangilinan J."/>
            <person name="Park H.-J."/>
            <person name="Ramirez L."/>
            <person name="Alfaro M."/>
            <person name="Sun H."/>
            <person name="Tritt A."/>
            <person name="Yoshinaga Y."/>
            <person name="Zwiers L.-H."/>
            <person name="Turgeon B."/>
            <person name="Goodwin S."/>
            <person name="Spatafora J."/>
            <person name="Crous P."/>
            <person name="Grigoriev I."/>
        </authorList>
    </citation>
    <scope>NUCLEOTIDE SEQUENCE</scope>
    <source>
        <strain evidence="3">CBS 130266</strain>
    </source>
</reference>
<dbReference type="OrthoDB" id="3219396at2759"/>
<dbReference type="InterPro" id="IPR001810">
    <property type="entry name" value="F-box_dom"/>
</dbReference>
<dbReference type="EMBL" id="MU007009">
    <property type="protein sequence ID" value="KAF2436763.1"/>
    <property type="molecule type" value="Genomic_DNA"/>
</dbReference>
<evidence type="ECO:0000259" key="2">
    <source>
        <dbReference type="PROSITE" id="PS50181"/>
    </source>
</evidence>
<feature type="compositionally biased region" description="Acidic residues" evidence="1">
    <location>
        <begin position="513"/>
        <end position="528"/>
    </location>
</feature>
<dbReference type="InterPro" id="IPR036047">
    <property type="entry name" value="F-box-like_dom_sf"/>
</dbReference>
<evidence type="ECO:0000313" key="4">
    <source>
        <dbReference type="Proteomes" id="UP000800235"/>
    </source>
</evidence>
<evidence type="ECO:0000313" key="3">
    <source>
        <dbReference type="EMBL" id="KAF2436763.1"/>
    </source>
</evidence>
<protein>
    <recommendedName>
        <fullName evidence="2">F-box domain-containing protein</fullName>
    </recommendedName>
</protein>
<dbReference type="CDD" id="cd09917">
    <property type="entry name" value="F-box_SF"/>
    <property type="match status" value="1"/>
</dbReference>